<dbReference type="Proteomes" id="UP000316416">
    <property type="component" value="Chromosome"/>
</dbReference>
<accession>A0ABX6V235</accession>
<keyword evidence="3" id="KW-1185">Reference proteome</keyword>
<reference evidence="2" key="1">
    <citation type="submission" date="2021-07" db="EMBL/GenBank/DDBJ databases">
        <title>Shewanella sp. YLB-07 whole genome sequence.</title>
        <authorList>
            <person name="Yu L."/>
        </authorList>
    </citation>
    <scope>NUCLEOTIDE SEQUENCE</scope>
    <source>
        <strain evidence="2">YLB-08</strain>
    </source>
</reference>
<gene>
    <name evidence="2" type="ORF">FM038_004005</name>
</gene>
<feature type="chain" id="PRO_5045108278" description="Lipoprotein" evidence="1">
    <location>
        <begin position="20"/>
        <end position="88"/>
    </location>
</feature>
<evidence type="ECO:0000313" key="3">
    <source>
        <dbReference type="Proteomes" id="UP000316416"/>
    </source>
</evidence>
<feature type="signal peptide" evidence="1">
    <location>
        <begin position="1"/>
        <end position="19"/>
    </location>
</feature>
<proteinExistence type="predicted"/>
<evidence type="ECO:0000256" key="1">
    <source>
        <dbReference type="SAM" id="SignalP"/>
    </source>
</evidence>
<sequence length="88" mass="9600">MRILILLLIWVQLSACSTADFYTSSCDFVTSAAESQQVCEERLSRPGTVELESNRKVSDDTVQGILGVVFGSLSRLLSSDEANNNPCL</sequence>
<organism evidence="2 3">
    <name type="scientific">Shewanella eurypsychrophilus</name>
    <dbReference type="NCBI Taxonomy" id="2593656"/>
    <lineage>
        <taxon>Bacteria</taxon>
        <taxon>Pseudomonadati</taxon>
        <taxon>Pseudomonadota</taxon>
        <taxon>Gammaproteobacteria</taxon>
        <taxon>Alteromonadales</taxon>
        <taxon>Shewanellaceae</taxon>
        <taxon>Shewanella</taxon>
    </lineage>
</organism>
<dbReference type="EMBL" id="CP045503">
    <property type="protein sequence ID" value="QPG56681.1"/>
    <property type="molecule type" value="Genomic_DNA"/>
</dbReference>
<dbReference type="RefSeq" id="WP_142872059.1">
    <property type="nucleotide sequence ID" value="NZ_CP045503.2"/>
</dbReference>
<evidence type="ECO:0008006" key="4">
    <source>
        <dbReference type="Google" id="ProtNLM"/>
    </source>
</evidence>
<evidence type="ECO:0000313" key="2">
    <source>
        <dbReference type="EMBL" id="QPG56681.1"/>
    </source>
</evidence>
<protein>
    <recommendedName>
        <fullName evidence="4">Lipoprotein</fullName>
    </recommendedName>
</protein>
<name>A0ABX6V235_9GAMM</name>
<keyword evidence="1" id="KW-0732">Signal</keyword>